<dbReference type="AlphaFoldDB" id="A0A840AJ89"/>
<proteinExistence type="predicted"/>
<keyword evidence="3" id="KW-1185">Reference proteome</keyword>
<dbReference type="Pfam" id="PF13452">
    <property type="entry name" value="FAS1_DH_region"/>
    <property type="match status" value="1"/>
</dbReference>
<dbReference type="SUPFAM" id="SSF54637">
    <property type="entry name" value="Thioesterase/thiol ester dehydrase-isomerase"/>
    <property type="match status" value="1"/>
</dbReference>
<dbReference type="InterPro" id="IPR052741">
    <property type="entry name" value="Mitochondrial_HTD2"/>
</dbReference>
<sequence>MSGEDFATRVARVREEWLGRSWVIKDDVTPAVMRRIAAMLDMDPNAFPRGAEVPAHWFSLFCAESARQGDIGADGHPEPGVVLPPIPLPRRMGAGRRVQLQGGFRVGEVLTKRAEVAVIEPKQARTGTICVLTMRHTFTVGDRPVAVDEFDALYREAVAPGTSSPVNAGQPAPTDAAWSQVQHLPSTLVFRYSAITWNAHRIHYDADYAREVEGYPALVQNGGLTMQLLLDAAMAQAGGRRLSAFTARLTRPISVGDTVTLAGGAVANDAMSAWVADQGGALCAQMELQFA</sequence>
<evidence type="ECO:0000313" key="3">
    <source>
        <dbReference type="Proteomes" id="UP000553193"/>
    </source>
</evidence>
<comment type="caution">
    <text evidence="2">The sequence shown here is derived from an EMBL/GenBank/DDBJ whole genome shotgun (WGS) entry which is preliminary data.</text>
</comment>
<feature type="domain" description="FAS1-like dehydratase" evidence="1">
    <location>
        <begin position="84"/>
        <end position="146"/>
    </location>
</feature>
<evidence type="ECO:0000313" key="2">
    <source>
        <dbReference type="EMBL" id="MBB3900184.1"/>
    </source>
</evidence>
<keyword evidence="2" id="KW-0456">Lyase</keyword>
<dbReference type="PANTHER" id="PTHR28152:SF1">
    <property type="entry name" value="HYDROXYACYL-THIOESTER DEHYDRATASE TYPE 2, MITOCHONDRIAL"/>
    <property type="match status" value="1"/>
</dbReference>
<dbReference type="Gene3D" id="3.10.129.10">
    <property type="entry name" value="Hotdog Thioesterase"/>
    <property type="match status" value="1"/>
</dbReference>
<gene>
    <name evidence="2" type="ORF">GGQ83_003654</name>
</gene>
<dbReference type="GO" id="GO:0019171">
    <property type="term" value="F:(3R)-hydroxyacyl-[acyl-carrier-protein] dehydratase activity"/>
    <property type="evidence" value="ECO:0007669"/>
    <property type="project" value="TreeGrafter"/>
</dbReference>
<organism evidence="2 3">
    <name type="scientific">Roseococcus suduntuyensis</name>
    <dbReference type="NCBI Taxonomy" id="455361"/>
    <lineage>
        <taxon>Bacteria</taxon>
        <taxon>Pseudomonadati</taxon>
        <taxon>Pseudomonadota</taxon>
        <taxon>Alphaproteobacteria</taxon>
        <taxon>Acetobacterales</taxon>
        <taxon>Roseomonadaceae</taxon>
        <taxon>Roseococcus</taxon>
    </lineage>
</organism>
<dbReference type="PANTHER" id="PTHR28152">
    <property type="entry name" value="HYDROXYACYL-THIOESTER DEHYDRATASE TYPE 2, MITOCHONDRIAL"/>
    <property type="match status" value="1"/>
</dbReference>
<dbReference type="EC" id="4.2.1.153" evidence="2"/>
<dbReference type="InterPro" id="IPR039569">
    <property type="entry name" value="FAS1-like_DH_region"/>
</dbReference>
<accession>A0A840AJ89</accession>
<dbReference type="InterPro" id="IPR029069">
    <property type="entry name" value="HotDog_dom_sf"/>
</dbReference>
<dbReference type="RefSeq" id="WP_184386414.1">
    <property type="nucleotide sequence ID" value="NZ_JACIDJ010000008.1"/>
</dbReference>
<protein>
    <submittedName>
        <fullName evidence="2">3-methylfumaryl-CoA hydratase</fullName>
        <ecNumber evidence="2">4.2.1.153</ecNumber>
    </submittedName>
</protein>
<evidence type="ECO:0000259" key="1">
    <source>
        <dbReference type="Pfam" id="PF13452"/>
    </source>
</evidence>
<dbReference type="EMBL" id="JACIDJ010000008">
    <property type="protein sequence ID" value="MBB3900184.1"/>
    <property type="molecule type" value="Genomic_DNA"/>
</dbReference>
<reference evidence="2 3" key="1">
    <citation type="submission" date="2020-08" db="EMBL/GenBank/DDBJ databases">
        <title>Genomic Encyclopedia of Type Strains, Phase IV (KMG-IV): sequencing the most valuable type-strain genomes for metagenomic binning, comparative biology and taxonomic classification.</title>
        <authorList>
            <person name="Goeker M."/>
        </authorList>
    </citation>
    <scope>NUCLEOTIDE SEQUENCE [LARGE SCALE GENOMIC DNA]</scope>
    <source>
        <strain evidence="2 3">DSM 19979</strain>
    </source>
</reference>
<dbReference type="Proteomes" id="UP000553193">
    <property type="component" value="Unassembled WGS sequence"/>
</dbReference>
<name>A0A840AJ89_9PROT</name>